<dbReference type="InterPro" id="IPR003696">
    <property type="entry name" value="Carbtransf_dom"/>
</dbReference>
<dbReference type="SUPFAM" id="SSF53067">
    <property type="entry name" value="Actin-like ATPase domain"/>
    <property type="match status" value="1"/>
</dbReference>
<dbReference type="Gene3D" id="3.90.870.20">
    <property type="entry name" value="Carbamoyltransferase, C-terminal domain"/>
    <property type="match status" value="1"/>
</dbReference>
<dbReference type="InterPro" id="IPR043129">
    <property type="entry name" value="ATPase_NBD"/>
</dbReference>
<feature type="domain" description="Carbamoyltransferase" evidence="2">
    <location>
        <begin position="45"/>
        <end position="387"/>
    </location>
</feature>
<evidence type="ECO:0000259" key="3">
    <source>
        <dbReference type="Pfam" id="PF16861"/>
    </source>
</evidence>
<gene>
    <name evidence="4" type="ORF">E2553_06300</name>
</gene>
<dbReference type="Pfam" id="PF16861">
    <property type="entry name" value="Carbam_trans_C"/>
    <property type="match status" value="1"/>
</dbReference>
<dbReference type="AlphaFoldDB" id="A0A4Y8N4K2"/>
<dbReference type="CDD" id="cd24098">
    <property type="entry name" value="ASKHA_NBD_TobZ_N"/>
    <property type="match status" value="1"/>
</dbReference>
<accession>A0A4Y8N4K2</accession>
<comment type="caution">
    <text evidence="4">The sequence shown here is derived from an EMBL/GenBank/DDBJ whole genome shotgun (WGS) entry which is preliminary data.</text>
</comment>
<dbReference type="Gene3D" id="3.30.420.40">
    <property type="match status" value="2"/>
</dbReference>
<evidence type="ECO:0000313" key="4">
    <source>
        <dbReference type="EMBL" id="TFE44664.1"/>
    </source>
</evidence>
<comment type="similarity">
    <text evidence="1">Belongs to the NodU/CmcH family.</text>
</comment>
<dbReference type="PANTHER" id="PTHR34847">
    <property type="entry name" value="NODULATION PROTEIN U"/>
    <property type="match status" value="1"/>
</dbReference>
<dbReference type="InterPro" id="IPR051338">
    <property type="entry name" value="NodU/CmcH_Carbamoyltrnsfr"/>
</dbReference>
<sequence length="652" mass="72349">MDRFSRTRDSKAQLEGNVLKTGIYGLTIHAPYAEERNVRVNSYVIGVSFGYHDSAAAIIRDGEIVAAAQEERFTRIRHDPGFPLNALRYCLREAGVTLADVSAIFYYENPVKKLGRIVSTYFAFGARGFRSFISDVPGWLTDKVFVKQLIRGELENGFGVSARHTEIHYVDHHVSHASAAFFPGPFAEAAVLCVDGVGEWATTSAWVGEQNALHPVWDIRFPHSLGLLYSAMTYFCGFKVDSGEYKLMGLAPYGVPVYYNTILDNLIDLKPDGSFWLNMKYFDYAVGNSMVTEHFAALFGGPRREPESRITRREFDLAASVQRVLEEAMLRIGRTLRAQTGQSNLCLAGGVALNCVANGKLLEARVFDQIWVQPAAGDAGGAVGAALAGWHMQMGRTRTVGAMDRMKATLLGTSYSNAEIEVMLNGHGAVFERLSDESLATHVAELLARGNVVGWFQGRMEFGPRALGARSILGDPRNQTMQSVMNLKIKNRESFRPFAPAVLEEHAQEWFGLGSASPYMLFVVDVQPMHRKQLSAPQQTLTGIDLLNCVRSSIPAVTHVDFSARVQTVGNDANPRFRQLLEAFHQLTGCPVLVNTSFNVRGEPIVETPSNAYLCFMRTQMDYLVIGNYVLRKTDQPELVEEGDWRTEFALD</sequence>
<protein>
    <recommendedName>
        <fullName evidence="6">Carbamoyltransferase</fullName>
    </recommendedName>
</protein>
<proteinExistence type="inferred from homology"/>
<dbReference type="Proteomes" id="UP000297385">
    <property type="component" value="Unassembled WGS sequence"/>
</dbReference>
<dbReference type="GO" id="GO:0003824">
    <property type="term" value="F:catalytic activity"/>
    <property type="evidence" value="ECO:0007669"/>
    <property type="project" value="InterPro"/>
</dbReference>
<dbReference type="PANTHER" id="PTHR34847:SF1">
    <property type="entry name" value="NODULATION PROTEIN U"/>
    <property type="match status" value="1"/>
</dbReference>
<name>A0A4Y8N4K2_9BURK</name>
<dbReference type="EMBL" id="SNVI01000001">
    <property type="protein sequence ID" value="TFE44664.1"/>
    <property type="molecule type" value="Genomic_DNA"/>
</dbReference>
<dbReference type="InterPro" id="IPR038152">
    <property type="entry name" value="Carbam_trans_C_sf"/>
</dbReference>
<evidence type="ECO:0000313" key="5">
    <source>
        <dbReference type="Proteomes" id="UP000297385"/>
    </source>
</evidence>
<evidence type="ECO:0000259" key="2">
    <source>
        <dbReference type="Pfam" id="PF02543"/>
    </source>
</evidence>
<dbReference type="Pfam" id="PF02543">
    <property type="entry name" value="Carbam_trans_N"/>
    <property type="match status" value="1"/>
</dbReference>
<dbReference type="InterPro" id="IPR031730">
    <property type="entry name" value="Carbam_trans_C"/>
</dbReference>
<evidence type="ECO:0000256" key="1">
    <source>
        <dbReference type="ARBA" id="ARBA00006129"/>
    </source>
</evidence>
<organism evidence="4 5">
    <name type="scientific">Paraburkholderia dipogonis</name>
    <dbReference type="NCBI Taxonomy" id="1211383"/>
    <lineage>
        <taxon>Bacteria</taxon>
        <taxon>Pseudomonadati</taxon>
        <taxon>Pseudomonadota</taxon>
        <taxon>Betaproteobacteria</taxon>
        <taxon>Burkholderiales</taxon>
        <taxon>Burkholderiaceae</taxon>
        <taxon>Paraburkholderia</taxon>
    </lineage>
</organism>
<feature type="domain" description="Carbamoyltransferase C-terminal" evidence="3">
    <location>
        <begin position="444"/>
        <end position="633"/>
    </location>
</feature>
<evidence type="ECO:0008006" key="6">
    <source>
        <dbReference type="Google" id="ProtNLM"/>
    </source>
</evidence>
<reference evidence="4 5" key="1">
    <citation type="submission" date="2019-03" db="EMBL/GenBank/DDBJ databases">
        <title>Complete Genome Sequence of Paraburkholderia dipogonis ICMP 19430T, a Nitrogen-fixing Symbiont of the South African Invasive Legume Dipogon lignosus in New Zealand.</title>
        <authorList>
            <person name="De Meyer S.E."/>
        </authorList>
    </citation>
    <scope>NUCLEOTIDE SEQUENCE [LARGE SCALE GENOMIC DNA]</scope>
    <source>
        <strain evidence="4 5">ICMP 19430</strain>
    </source>
</reference>